<dbReference type="Proteomes" id="UP001056120">
    <property type="component" value="Linkage Group LG11"/>
</dbReference>
<accession>A0ACB9HV05</accession>
<dbReference type="EMBL" id="CM042028">
    <property type="protein sequence ID" value="KAI3799143.1"/>
    <property type="molecule type" value="Genomic_DNA"/>
</dbReference>
<proteinExistence type="predicted"/>
<protein>
    <submittedName>
        <fullName evidence="1">Uncharacterized protein</fullName>
    </submittedName>
</protein>
<organism evidence="1 2">
    <name type="scientific">Smallanthus sonchifolius</name>
    <dbReference type="NCBI Taxonomy" id="185202"/>
    <lineage>
        <taxon>Eukaryota</taxon>
        <taxon>Viridiplantae</taxon>
        <taxon>Streptophyta</taxon>
        <taxon>Embryophyta</taxon>
        <taxon>Tracheophyta</taxon>
        <taxon>Spermatophyta</taxon>
        <taxon>Magnoliopsida</taxon>
        <taxon>eudicotyledons</taxon>
        <taxon>Gunneridae</taxon>
        <taxon>Pentapetalae</taxon>
        <taxon>asterids</taxon>
        <taxon>campanulids</taxon>
        <taxon>Asterales</taxon>
        <taxon>Asteraceae</taxon>
        <taxon>Asteroideae</taxon>
        <taxon>Heliantheae alliance</taxon>
        <taxon>Millerieae</taxon>
        <taxon>Smallanthus</taxon>
    </lineage>
</organism>
<gene>
    <name evidence="1" type="ORF">L1987_34433</name>
</gene>
<evidence type="ECO:0000313" key="2">
    <source>
        <dbReference type="Proteomes" id="UP001056120"/>
    </source>
</evidence>
<reference evidence="1 2" key="2">
    <citation type="journal article" date="2022" name="Mol. Ecol. Resour.">
        <title>The genomes of chicory, endive, great burdock and yacon provide insights into Asteraceae paleo-polyploidization history and plant inulin production.</title>
        <authorList>
            <person name="Fan W."/>
            <person name="Wang S."/>
            <person name="Wang H."/>
            <person name="Wang A."/>
            <person name="Jiang F."/>
            <person name="Liu H."/>
            <person name="Zhao H."/>
            <person name="Xu D."/>
            <person name="Zhang Y."/>
        </authorList>
    </citation>
    <scope>NUCLEOTIDE SEQUENCE [LARGE SCALE GENOMIC DNA]</scope>
    <source>
        <strain evidence="2">cv. Yunnan</strain>
        <tissue evidence="1">Leaves</tissue>
    </source>
</reference>
<keyword evidence="2" id="KW-1185">Reference proteome</keyword>
<reference evidence="2" key="1">
    <citation type="journal article" date="2022" name="Mol. Ecol. Resour.">
        <title>The genomes of chicory, endive, great burdock and yacon provide insights into Asteraceae palaeo-polyploidization history and plant inulin production.</title>
        <authorList>
            <person name="Fan W."/>
            <person name="Wang S."/>
            <person name="Wang H."/>
            <person name="Wang A."/>
            <person name="Jiang F."/>
            <person name="Liu H."/>
            <person name="Zhao H."/>
            <person name="Xu D."/>
            <person name="Zhang Y."/>
        </authorList>
    </citation>
    <scope>NUCLEOTIDE SEQUENCE [LARGE SCALE GENOMIC DNA]</scope>
    <source>
        <strain evidence="2">cv. Yunnan</strain>
    </source>
</reference>
<comment type="caution">
    <text evidence="1">The sequence shown here is derived from an EMBL/GenBank/DDBJ whole genome shotgun (WGS) entry which is preliminary data.</text>
</comment>
<evidence type="ECO:0000313" key="1">
    <source>
        <dbReference type="EMBL" id="KAI3799143.1"/>
    </source>
</evidence>
<sequence length="188" mass="20491">MAKFFAVFLLALIAISMLQATVYANGEHRRGFGPGSLTSSQCPGQCIRRCSKTQYHKPCMFFCQKCCAKCLCVPPGFYGNKQVCPCYNNWKTKEGGSICSTVVGITVRIPCEELKQRLQGDIFNMGEAIICKWQQDGLKGFFSGTGATLCREVLYYVAGMGLYAESKKEIVAGAVFGGLAAITTTPLM</sequence>
<name>A0ACB9HV05_9ASTR</name>